<sequence length="79" mass="9399">MKKRKHDGSMTDHMTDNPQVLVAQHVPFFFSINKKKSSRIYVFNWRDYGGNTCARKEIGYKETIVVYIHIYIFLTLKKD</sequence>
<reference evidence="1 2" key="1">
    <citation type="submission" date="2017-11" db="EMBL/GenBank/DDBJ databases">
        <title>The genome of Rhizophagus clarus HR1 reveals common genetic basis of auxotrophy among arbuscular mycorrhizal fungi.</title>
        <authorList>
            <person name="Kobayashi Y."/>
        </authorList>
    </citation>
    <scope>NUCLEOTIDE SEQUENCE [LARGE SCALE GENOMIC DNA]</scope>
    <source>
        <strain evidence="1 2">HR1</strain>
    </source>
</reference>
<evidence type="ECO:0000313" key="1">
    <source>
        <dbReference type="EMBL" id="GBC10162.1"/>
    </source>
</evidence>
<dbReference type="Proteomes" id="UP000247702">
    <property type="component" value="Unassembled WGS sequence"/>
</dbReference>
<comment type="caution">
    <text evidence="1">The sequence shown here is derived from an EMBL/GenBank/DDBJ whole genome shotgun (WGS) entry which is preliminary data.</text>
</comment>
<dbReference type="EMBL" id="BEXD01004359">
    <property type="protein sequence ID" value="GBC10162.1"/>
    <property type="molecule type" value="Genomic_DNA"/>
</dbReference>
<organism evidence="1 2">
    <name type="scientific">Rhizophagus clarus</name>
    <dbReference type="NCBI Taxonomy" id="94130"/>
    <lineage>
        <taxon>Eukaryota</taxon>
        <taxon>Fungi</taxon>
        <taxon>Fungi incertae sedis</taxon>
        <taxon>Mucoromycota</taxon>
        <taxon>Glomeromycotina</taxon>
        <taxon>Glomeromycetes</taxon>
        <taxon>Glomerales</taxon>
        <taxon>Glomeraceae</taxon>
        <taxon>Rhizophagus</taxon>
    </lineage>
</organism>
<evidence type="ECO:0000313" key="2">
    <source>
        <dbReference type="Proteomes" id="UP000247702"/>
    </source>
</evidence>
<gene>
    <name evidence="1" type="ORF">RclHR1_00940003</name>
</gene>
<protein>
    <submittedName>
        <fullName evidence="1">Uncharacterized protein</fullName>
    </submittedName>
</protein>
<keyword evidence="2" id="KW-1185">Reference proteome</keyword>
<proteinExistence type="predicted"/>
<accession>A0A2Z6SIF5</accession>
<dbReference type="AlphaFoldDB" id="A0A2Z6SIF5"/>
<name>A0A2Z6SIF5_9GLOM</name>